<evidence type="ECO:0000313" key="3">
    <source>
        <dbReference type="Proteomes" id="UP000050794"/>
    </source>
</evidence>
<reference evidence="4" key="1">
    <citation type="submission" date="2016-06" db="UniProtKB">
        <authorList>
            <consortium name="WormBaseParasite"/>
        </authorList>
    </citation>
    <scope>IDENTIFICATION</scope>
</reference>
<dbReference type="AlphaFoldDB" id="A0A183VD10"/>
<evidence type="ECO:0000313" key="4">
    <source>
        <dbReference type="WBParaSite" id="TCNE_0001863401-mRNA-1"/>
    </source>
</evidence>
<dbReference type="EMBL" id="UYWY01025756">
    <property type="protein sequence ID" value="VDM49951.1"/>
    <property type="molecule type" value="Genomic_DNA"/>
</dbReference>
<keyword evidence="3" id="KW-1185">Reference proteome</keyword>
<protein>
    <submittedName>
        <fullName evidence="4">BHLH domain-containing protein</fullName>
    </submittedName>
</protein>
<dbReference type="InterPro" id="IPR036638">
    <property type="entry name" value="HLH_DNA-bd_sf"/>
</dbReference>
<feature type="domain" description="BHLH" evidence="1">
    <location>
        <begin position="5"/>
        <end position="87"/>
    </location>
</feature>
<dbReference type="InterPro" id="IPR011598">
    <property type="entry name" value="bHLH_dom"/>
</dbReference>
<dbReference type="WBParaSite" id="TCNE_0001863401-mRNA-1">
    <property type="protein sequence ID" value="TCNE_0001863401-mRNA-1"/>
    <property type="gene ID" value="TCNE_0001863401"/>
</dbReference>
<dbReference type="Gene3D" id="4.10.280.10">
    <property type="entry name" value="Helix-loop-helix DNA-binding domain"/>
    <property type="match status" value="1"/>
</dbReference>
<name>A0A183VD10_TOXCA</name>
<proteinExistence type="predicted"/>
<dbReference type="Pfam" id="PF00010">
    <property type="entry name" value="HLH"/>
    <property type="match status" value="1"/>
</dbReference>
<sequence>MSKFRSDFAQNNRERRRQLHVNEAFNQLTNVRNLAQHRSMVSFIDAMNCPDPLKQALLRQIIPCYPINKKMSKQEILRGAIHYIRILEYLLGMRPTFA</sequence>
<organism evidence="3 4">
    <name type="scientific">Toxocara canis</name>
    <name type="common">Canine roundworm</name>
    <dbReference type="NCBI Taxonomy" id="6265"/>
    <lineage>
        <taxon>Eukaryota</taxon>
        <taxon>Metazoa</taxon>
        <taxon>Ecdysozoa</taxon>
        <taxon>Nematoda</taxon>
        <taxon>Chromadorea</taxon>
        <taxon>Rhabditida</taxon>
        <taxon>Spirurina</taxon>
        <taxon>Ascaridomorpha</taxon>
        <taxon>Ascaridoidea</taxon>
        <taxon>Toxocaridae</taxon>
        <taxon>Toxocara</taxon>
    </lineage>
</organism>
<dbReference type="GO" id="GO:0046983">
    <property type="term" value="F:protein dimerization activity"/>
    <property type="evidence" value="ECO:0007669"/>
    <property type="project" value="InterPro"/>
</dbReference>
<dbReference type="PROSITE" id="PS50888">
    <property type="entry name" value="BHLH"/>
    <property type="match status" value="1"/>
</dbReference>
<dbReference type="SUPFAM" id="SSF47459">
    <property type="entry name" value="HLH, helix-loop-helix DNA-binding domain"/>
    <property type="match status" value="1"/>
</dbReference>
<accession>A0A183VD10</accession>
<gene>
    <name evidence="2" type="ORF">TCNE_LOCUS18630</name>
</gene>
<evidence type="ECO:0000259" key="1">
    <source>
        <dbReference type="PROSITE" id="PS50888"/>
    </source>
</evidence>
<evidence type="ECO:0000313" key="2">
    <source>
        <dbReference type="EMBL" id="VDM49951.1"/>
    </source>
</evidence>
<reference evidence="2 3" key="2">
    <citation type="submission" date="2018-11" db="EMBL/GenBank/DDBJ databases">
        <authorList>
            <consortium name="Pathogen Informatics"/>
        </authorList>
    </citation>
    <scope>NUCLEOTIDE SEQUENCE [LARGE SCALE GENOMIC DNA]</scope>
</reference>
<dbReference type="Proteomes" id="UP000050794">
    <property type="component" value="Unassembled WGS sequence"/>
</dbReference>